<evidence type="ECO:0000259" key="4">
    <source>
        <dbReference type="Pfam" id="PF08212"/>
    </source>
</evidence>
<reference evidence="5 6" key="2">
    <citation type="submission" date="2020-03" db="EMBL/GenBank/DDBJ databases">
        <title>Roseomonas stagni sp. nov., isolated from pond water in Japan.</title>
        <authorList>
            <person name="Furuhata K."/>
            <person name="Miyamoto H."/>
            <person name="Goto K."/>
        </authorList>
    </citation>
    <scope>NUCLEOTIDE SEQUENCE [LARGE SCALE GENOMIC DNA]</scope>
    <source>
        <strain evidence="5 6">PeD5</strain>
    </source>
</reference>
<evidence type="ECO:0000256" key="1">
    <source>
        <dbReference type="ARBA" id="ARBA00006889"/>
    </source>
</evidence>
<dbReference type="GO" id="GO:0006950">
    <property type="term" value="P:response to stress"/>
    <property type="evidence" value="ECO:0007669"/>
    <property type="project" value="UniProtKB-ARBA"/>
</dbReference>
<keyword evidence="6" id="KW-1185">Reference proteome</keyword>
<keyword evidence="2" id="KW-0998">Cell outer membrane</keyword>
<name>A0A6M1LFJ5_9PROT</name>
<dbReference type="EMBL" id="JAAIKB010000001">
    <property type="protein sequence ID" value="NGM18957.1"/>
    <property type="molecule type" value="Genomic_DNA"/>
</dbReference>
<dbReference type="PRINTS" id="PR01171">
    <property type="entry name" value="BCTLIPOCALIN"/>
</dbReference>
<feature type="domain" description="Lipocalin/cytosolic fatty-acid binding" evidence="4">
    <location>
        <begin position="56"/>
        <end position="199"/>
    </location>
</feature>
<feature type="lipid moiety-binding region" description="S-diacylglycerol cysteine" evidence="3">
    <location>
        <position position="41"/>
    </location>
</feature>
<dbReference type="InterPro" id="IPR000566">
    <property type="entry name" value="Lipocln_cytosolic_FA-bd_dom"/>
</dbReference>
<dbReference type="GO" id="GO:0009279">
    <property type="term" value="C:cell outer membrane"/>
    <property type="evidence" value="ECO:0007669"/>
    <property type="project" value="UniProtKB-SubCell"/>
</dbReference>
<comment type="subunit">
    <text evidence="2">Homodimer.</text>
</comment>
<dbReference type="InterPro" id="IPR012674">
    <property type="entry name" value="Calycin"/>
</dbReference>
<evidence type="ECO:0000256" key="3">
    <source>
        <dbReference type="PIRSR" id="PIRSR036893-52"/>
    </source>
</evidence>
<comment type="similarity">
    <text evidence="1 2">Belongs to the calycin superfamily. Lipocalin family.</text>
</comment>
<proteinExistence type="inferred from homology"/>
<keyword evidence="3" id="KW-0564">Palmitate</keyword>
<dbReference type="CDD" id="cd19438">
    <property type="entry name" value="lipocalin_Blc-like"/>
    <property type="match status" value="1"/>
</dbReference>
<dbReference type="PANTHER" id="PTHR10612:SF34">
    <property type="entry name" value="APOLIPOPROTEIN D"/>
    <property type="match status" value="1"/>
</dbReference>
<organism evidence="5 6">
    <name type="scientific">Falsiroseomonas algicola</name>
    <dbReference type="NCBI Taxonomy" id="2716930"/>
    <lineage>
        <taxon>Bacteria</taxon>
        <taxon>Pseudomonadati</taxon>
        <taxon>Pseudomonadota</taxon>
        <taxon>Alphaproteobacteria</taxon>
        <taxon>Acetobacterales</taxon>
        <taxon>Roseomonadaceae</taxon>
        <taxon>Falsiroseomonas</taxon>
    </lineage>
</organism>
<evidence type="ECO:0000313" key="5">
    <source>
        <dbReference type="EMBL" id="NGM18957.1"/>
    </source>
</evidence>
<comment type="subcellular location">
    <subcellularLocation>
        <location evidence="2">Cell outer membrane</location>
    </subcellularLocation>
</comment>
<dbReference type="Pfam" id="PF08212">
    <property type="entry name" value="Lipocalin_2"/>
    <property type="match status" value="1"/>
</dbReference>
<dbReference type="InterPro" id="IPR022272">
    <property type="entry name" value="Lipocalin_CS"/>
</dbReference>
<evidence type="ECO:0000313" key="6">
    <source>
        <dbReference type="Proteomes" id="UP000475385"/>
    </source>
</evidence>
<keyword evidence="2" id="KW-0446">Lipid-binding</keyword>
<dbReference type="Gene3D" id="2.40.128.20">
    <property type="match status" value="1"/>
</dbReference>
<dbReference type="InterPro" id="IPR022271">
    <property type="entry name" value="Lipocalin_ApoD"/>
</dbReference>
<reference evidence="5 6" key="1">
    <citation type="submission" date="2020-02" db="EMBL/GenBank/DDBJ databases">
        <authorList>
            <person name="Kim H.M."/>
            <person name="Jeon C.O."/>
        </authorList>
    </citation>
    <scope>NUCLEOTIDE SEQUENCE [LARGE SCALE GENOMIC DNA]</scope>
    <source>
        <strain evidence="5 6">PeD5</strain>
    </source>
</reference>
<dbReference type="InterPro" id="IPR047202">
    <property type="entry name" value="Lipocalin_Blc-like_dom"/>
</dbReference>
<dbReference type="AlphaFoldDB" id="A0A6M1LFJ5"/>
<feature type="lipid moiety-binding region" description="N-palmitoyl cysteine" evidence="3">
    <location>
        <position position="41"/>
    </location>
</feature>
<protein>
    <recommendedName>
        <fullName evidence="2">Outer membrane lipoprotein Blc</fullName>
    </recommendedName>
</protein>
<sequence>MWRACRPGSFRVIPALRPETAGVPTVIRRLLLALPLLLAACATPPAEPPPATVASVDLARYAGTWHEIARFPNSFQDGRGRACTDTTATYTARPDGTVGVVNRCRDARGEEVVATASAYAVEGSGNAKLRVTFFWPFYGDYWVIGLDPDYRWAVVGAPGRNYLWVLSRTPAMAEADYAAAVAIARDQGFDIARLQRTPQR</sequence>
<keyword evidence="2" id="KW-0472">Membrane</keyword>
<dbReference type="PIRSF" id="PIRSF036893">
    <property type="entry name" value="Lipocalin_ApoD"/>
    <property type="match status" value="1"/>
</dbReference>
<comment type="caution">
    <text evidence="5">The sequence shown here is derived from an EMBL/GenBank/DDBJ whole genome shotgun (WGS) entry which is preliminary data.</text>
</comment>
<dbReference type="InterPro" id="IPR002446">
    <property type="entry name" value="Lipocalin_bac"/>
</dbReference>
<dbReference type="PANTHER" id="PTHR10612">
    <property type="entry name" value="APOLIPOPROTEIN D"/>
    <property type="match status" value="1"/>
</dbReference>
<comment type="function">
    <text evidence="2">Involved in the storage or transport of lipids necessary for membrane maintenance under stressful conditions. Displays a binding preference for lysophospholipids.</text>
</comment>
<gene>
    <name evidence="5" type="ORF">G3576_02950</name>
</gene>
<dbReference type="PROSITE" id="PS00213">
    <property type="entry name" value="LIPOCALIN"/>
    <property type="match status" value="1"/>
</dbReference>
<dbReference type="SUPFAM" id="SSF50814">
    <property type="entry name" value="Lipocalins"/>
    <property type="match status" value="1"/>
</dbReference>
<evidence type="ECO:0000256" key="2">
    <source>
        <dbReference type="PIRNR" id="PIRNR036893"/>
    </source>
</evidence>
<dbReference type="Proteomes" id="UP000475385">
    <property type="component" value="Unassembled WGS sequence"/>
</dbReference>
<keyword evidence="2 3" id="KW-0449">Lipoprotein</keyword>
<dbReference type="GO" id="GO:0008289">
    <property type="term" value="F:lipid binding"/>
    <property type="evidence" value="ECO:0007669"/>
    <property type="project" value="UniProtKB-UniRule"/>
</dbReference>
<accession>A0A6M1LFJ5</accession>